<protein>
    <recommendedName>
        <fullName evidence="5">GST N-terminal domain-containing protein</fullName>
    </recommendedName>
</protein>
<name>A0A9W9MFB9_9EURO</name>
<keyword evidence="4" id="KW-1185">Reference proteome</keyword>
<reference evidence="3" key="1">
    <citation type="submission" date="2022-12" db="EMBL/GenBank/DDBJ databases">
        <authorList>
            <person name="Petersen C."/>
        </authorList>
    </citation>
    <scope>NUCLEOTIDE SEQUENCE</scope>
    <source>
        <strain evidence="3">IBT 15544</strain>
    </source>
</reference>
<proteinExistence type="predicted"/>
<accession>A0A9W9MFB9</accession>
<dbReference type="AlphaFoldDB" id="A0A9W9MFB9"/>
<dbReference type="Pfam" id="PF22041">
    <property type="entry name" value="GST_C_7"/>
    <property type="match status" value="1"/>
</dbReference>
<dbReference type="Proteomes" id="UP001150904">
    <property type="component" value="Unassembled WGS sequence"/>
</dbReference>
<dbReference type="Gene3D" id="3.40.30.10">
    <property type="entry name" value="Glutaredoxin"/>
    <property type="match status" value="1"/>
</dbReference>
<feature type="domain" description="Glutathione S-transferase UstS-like C-terminal" evidence="2">
    <location>
        <begin position="131"/>
        <end position="251"/>
    </location>
</feature>
<dbReference type="OrthoDB" id="4951845at2759"/>
<gene>
    <name evidence="3" type="ORF">N7498_007379</name>
</gene>
<dbReference type="Pfam" id="PF13409">
    <property type="entry name" value="GST_N_2"/>
    <property type="match status" value="1"/>
</dbReference>
<dbReference type="EMBL" id="JAPQKR010000014">
    <property type="protein sequence ID" value="KAJ5198262.1"/>
    <property type="molecule type" value="Genomic_DNA"/>
</dbReference>
<feature type="domain" description="GST N-terminal" evidence="1">
    <location>
        <begin position="23"/>
        <end position="100"/>
    </location>
</feature>
<dbReference type="InterPro" id="IPR036282">
    <property type="entry name" value="Glutathione-S-Trfase_C_sf"/>
</dbReference>
<evidence type="ECO:0008006" key="5">
    <source>
        <dbReference type="Google" id="ProtNLM"/>
    </source>
</evidence>
<reference evidence="3" key="2">
    <citation type="journal article" date="2023" name="IMA Fungus">
        <title>Comparative genomic study of the Penicillium genus elucidates a diverse pangenome and 15 lateral gene transfer events.</title>
        <authorList>
            <person name="Petersen C."/>
            <person name="Sorensen T."/>
            <person name="Nielsen M.R."/>
            <person name="Sondergaard T.E."/>
            <person name="Sorensen J.L."/>
            <person name="Fitzpatrick D.A."/>
            <person name="Frisvad J.C."/>
            <person name="Nielsen K.L."/>
        </authorList>
    </citation>
    <scope>NUCLEOTIDE SEQUENCE</scope>
    <source>
        <strain evidence="3">IBT 15544</strain>
    </source>
</reference>
<evidence type="ECO:0000259" key="1">
    <source>
        <dbReference type="Pfam" id="PF13409"/>
    </source>
</evidence>
<dbReference type="SUPFAM" id="SSF52833">
    <property type="entry name" value="Thioredoxin-like"/>
    <property type="match status" value="1"/>
</dbReference>
<evidence type="ECO:0000313" key="3">
    <source>
        <dbReference type="EMBL" id="KAJ5198262.1"/>
    </source>
</evidence>
<dbReference type="InterPro" id="IPR054416">
    <property type="entry name" value="GST_UstS-like_C"/>
</dbReference>
<dbReference type="GeneID" id="83181742"/>
<evidence type="ECO:0000259" key="2">
    <source>
        <dbReference type="Pfam" id="PF22041"/>
    </source>
</evidence>
<organism evidence="3 4">
    <name type="scientific">Penicillium cinerascens</name>
    <dbReference type="NCBI Taxonomy" id="70096"/>
    <lineage>
        <taxon>Eukaryota</taxon>
        <taxon>Fungi</taxon>
        <taxon>Dikarya</taxon>
        <taxon>Ascomycota</taxon>
        <taxon>Pezizomycotina</taxon>
        <taxon>Eurotiomycetes</taxon>
        <taxon>Eurotiomycetidae</taxon>
        <taxon>Eurotiales</taxon>
        <taxon>Aspergillaceae</taxon>
        <taxon>Penicillium</taxon>
    </lineage>
</organism>
<evidence type="ECO:0000313" key="4">
    <source>
        <dbReference type="Proteomes" id="UP001150904"/>
    </source>
</evidence>
<sequence length="265" mass="29598">MGNVEPIHFLDITSTLPGSSKSWSPNTLKVRAALNFKGVPYTQSWVSYPDIKPLMTGFGVRPNEDGLPYTLPAIIHKSSITSNSHGAMMDSLPIIEHLDKVFPSPPLFPSGDASYALFIAVGKILTGMSPGFRNTILPRVPEYLDERGAEYFLRTREEWFGKPLAEVLPSDQEKEELWKIVEKESEALIRMLKGRDGKKGPFFEGEVAGFADMFVACYVAWVERFDKALFEKFVGLGNGEIKTLYEACLPWLEGQGEEKECPVSQ</sequence>
<dbReference type="InterPro" id="IPR036249">
    <property type="entry name" value="Thioredoxin-like_sf"/>
</dbReference>
<comment type="caution">
    <text evidence="3">The sequence shown here is derived from an EMBL/GenBank/DDBJ whole genome shotgun (WGS) entry which is preliminary data.</text>
</comment>
<dbReference type="SUPFAM" id="SSF47616">
    <property type="entry name" value="GST C-terminal domain-like"/>
    <property type="match status" value="1"/>
</dbReference>
<dbReference type="InterPro" id="IPR004045">
    <property type="entry name" value="Glutathione_S-Trfase_N"/>
</dbReference>
<dbReference type="Gene3D" id="1.20.1050.10">
    <property type="match status" value="1"/>
</dbReference>
<dbReference type="RefSeq" id="XP_058306690.1">
    <property type="nucleotide sequence ID" value="XM_058454441.1"/>
</dbReference>